<protein>
    <submittedName>
        <fullName evidence="1">Uncharacterized protein</fullName>
    </submittedName>
</protein>
<evidence type="ECO:0000313" key="2">
    <source>
        <dbReference type="Proteomes" id="UP001055811"/>
    </source>
</evidence>
<organism evidence="1 2">
    <name type="scientific">Cichorium intybus</name>
    <name type="common">Chicory</name>
    <dbReference type="NCBI Taxonomy" id="13427"/>
    <lineage>
        <taxon>Eukaryota</taxon>
        <taxon>Viridiplantae</taxon>
        <taxon>Streptophyta</taxon>
        <taxon>Embryophyta</taxon>
        <taxon>Tracheophyta</taxon>
        <taxon>Spermatophyta</taxon>
        <taxon>Magnoliopsida</taxon>
        <taxon>eudicotyledons</taxon>
        <taxon>Gunneridae</taxon>
        <taxon>Pentapetalae</taxon>
        <taxon>asterids</taxon>
        <taxon>campanulids</taxon>
        <taxon>Asterales</taxon>
        <taxon>Asteraceae</taxon>
        <taxon>Cichorioideae</taxon>
        <taxon>Cichorieae</taxon>
        <taxon>Cichoriinae</taxon>
        <taxon>Cichorium</taxon>
    </lineage>
</organism>
<comment type="caution">
    <text evidence="1">The sequence shown here is derived from an EMBL/GenBank/DDBJ whole genome shotgun (WGS) entry which is preliminary data.</text>
</comment>
<name>A0ACB9H819_CICIN</name>
<dbReference type="Proteomes" id="UP001055811">
    <property type="component" value="Linkage Group LG01"/>
</dbReference>
<evidence type="ECO:0000313" key="1">
    <source>
        <dbReference type="EMBL" id="KAI3791661.1"/>
    </source>
</evidence>
<gene>
    <name evidence="1" type="ORF">L2E82_05521</name>
</gene>
<keyword evidence="2" id="KW-1185">Reference proteome</keyword>
<sequence>MNMAEKTMMMVKMYEDGCYAFTSRFFLSTASSFILLSHHRATSLDFASSTPNTQVRPKTSMIGRRFVKGLIVPERQSFVGTLNRFAPLRYPPSSLPLTVFLKKKARLATVVSDSPSQHIASPFSWLACSRRSGSARVLGNLKEINQLSLKSRSCHPTTTVHRRFCSDVDETRFHRQGGWGGWSYTKFDIKMKMWPTILLWGQVVGCKRVMKEKTGLPNIFASRIPRALDGVKLDDFMNFIIMFMASPEYIRNPYLRAKMVEVFNCWMPRRSGSSTVTSTLFEGHQLSVQYLVKNLLKLYVDIEFTGSHTQFYEKFNIRHNIAELLEYLWQVPVHQNAWKQSLKLKCLTQLNGNNDQHKRYKERQRQERTRLFHSQENVRLLSLYPLCGPMERFRKNDESAYDAFGAAHSSNNISVDIVDGPATPVGALSSTLARLQSTPNFR</sequence>
<reference evidence="1 2" key="2">
    <citation type="journal article" date="2022" name="Mol. Ecol. Resour.">
        <title>The genomes of chicory, endive, great burdock and yacon provide insights into Asteraceae paleo-polyploidization history and plant inulin production.</title>
        <authorList>
            <person name="Fan W."/>
            <person name="Wang S."/>
            <person name="Wang H."/>
            <person name="Wang A."/>
            <person name="Jiang F."/>
            <person name="Liu H."/>
            <person name="Zhao H."/>
            <person name="Xu D."/>
            <person name="Zhang Y."/>
        </authorList>
    </citation>
    <scope>NUCLEOTIDE SEQUENCE [LARGE SCALE GENOMIC DNA]</scope>
    <source>
        <strain evidence="2">cv. Punajuju</strain>
        <tissue evidence="1">Leaves</tissue>
    </source>
</reference>
<accession>A0ACB9H819</accession>
<reference evidence="2" key="1">
    <citation type="journal article" date="2022" name="Mol. Ecol. Resour.">
        <title>The genomes of chicory, endive, great burdock and yacon provide insights into Asteraceae palaeo-polyploidization history and plant inulin production.</title>
        <authorList>
            <person name="Fan W."/>
            <person name="Wang S."/>
            <person name="Wang H."/>
            <person name="Wang A."/>
            <person name="Jiang F."/>
            <person name="Liu H."/>
            <person name="Zhao H."/>
            <person name="Xu D."/>
            <person name="Zhang Y."/>
        </authorList>
    </citation>
    <scope>NUCLEOTIDE SEQUENCE [LARGE SCALE GENOMIC DNA]</scope>
    <source>
        <strain evidence="2">cv. Punajuju</strain>
    </source>
</reference>
<dbReference type="EMBL" id="CM042009">
    <property type="protein sequence ID" value="KAI3791661.1"/>
    <property type="molecule type" value="Genomic_DNA"/>
</dbReference>
<proteinExistence type="predicted"/>